<keyword evidence="2" id="KW-1185">Reference proteome</keyword>
<sequence>MDSADLTKTISHADECEVSNVDADGKIQGGLEGLTINDVLPKLDRPWYRVPHLLHLNIVILAVLLTPTTNGYDGSMMNGVQTLPVWQKGKSKI</sequence>
<protein>
    <submittedName>
        <fullName evidence="1">Uncharacterized protein</fullName>
    </submittedName>
</protein>
<accession>A0A9N8PAP2</accession>
<name>A0A9N8PAP2_9PEZI</name>
<reference evidence="1" key="1">
    <citation type="submission" date="2020-06" db="EMBL/GenBank/DDBJ databases">
        <authorList>
            <person name="Onetto C."/>
        </authorList>
    </citation>
    <scope>NUCLEOTIDE SEQUENCE</scope>
</reference>
<evidence type="ECO:0000313" key="1">
    <source>
        <dbReference type="EMBL" id="CAD0088179.1"/>
    </source>
</evidence>
<gene>
    <name evidence="1" type="ORF">AWRI4233_LOCUS1462</name>
</gene>
<dbReference type="AlphaFoldDB" id="A0A9N8PAP2"/>
<proteinExistence type="predicted"/>
<dbReference type="EMBL" id="CAIJEO010000003">
    <property type="protein sequence ID" value="CAD0088179.1"/>
    <property type="molecule type" value="Genomic_DNA"/>
</dbReference>
<dbReference type="OrthoDB" id="5427210at2759"/>
<dbReference type="Proteomes" id="UP000714618">
    <property type="component" value="Unassembled WGS sequence"/>
</dbReference>
<evidence type="ECO:0000313" key="2">
    <source>
        <dbReference type="Proteomes" id="UP000714618"/>
    </source>
</evidence>
<comment type="caution">
    <text evidence="1">The sequence shown here is derived from an EMBL/GenBank/DDBJ whole genome shotgun (WGS) entry which is preliminary data.</text>
</comment>
<organism evidence="1 2">
    <name type="scientific">Aureobasidium mustum</name>
    <dbReference type="NCBI Taxonomy" id="2773714"/>
    <lineage>
        <taxon>Eukaryota</taxon>
        <taxon>Fungi</taxon>
        <taxon>Dikarya</taxon>
        <taxon>Ascomycota</taxon>
        <taxon>Pezizomycotina</taxon>
        <taxon>Dothideomycetes</taxon>
        <taxon>Dothideomycetidae</taxon>
        <taxon>Dothideales</taxon>
        <taxon>Saccotheciaceae</taxon>
        <taxon>Aureobasidium</taxon>
    </lineage>
</organism>